<keyword evidence="4" id="KW-0969">Cilium</keyword>
<evidence type="ECO:0000256" key="6">
    <source>
        <dbReference type="SAM" id="Coils"/>
    </source>
</evidence>
<feature type="domain" description="EF-hand" evidence="9">
    <location>
        <begin position="636"/>
        <end position="664"/>
    </location>
</feature>
<evidence type="ECO:0000259" key="8">
    <source>
        <dbReference type="PROSITE" id="PS50004"/>
    </source>
</evidence>
<dbReference type="InterPro" id="IPR000008">
    <property type="entry name" value="C2_dom"/>
</dbReference>
<dbReference type="Gene3D" id="1.10.238.10">
    <property type="entry name" value="EF-hand"/>
    <property type="match status" value="4"/>
</dbReference>
<evidence type="ECO:0008006" key="12">
    <source>
        <dbReference type="Google" id="ProtNLM"/>
    </source>
</evidence>
<dbReference type="InterPro" id="IPR002048">
    <property type="entry name" value="EF_hand_dom"/>
</dbReference>
<dbReference type="PANTHER" id="PTHR14240">
    <property type="entry name" value="RETINITIS PIGMENTOSA GTPASE REGULATOR-INTERACTING PROTEIN"/>
    <property type="match status" value="1"/>
</dbReference>
<comment type="subcellular location">
    <subcellularLocation>
        <location evidence="1">Cell projection</location>
        <location evidence="1">Cilium</location>
    </subcellularLocation>
</comment>
<keyword evidence="3 6" id="KW-0175">Coiled coil</keyword>
<dbReference type="Pfam" id="PF11618">
    <property type="entry name" value="C2-C2_1"/>
    <property type="match status" value="1"/>
</dbReference>
<protein>
    <recommendedName>
        <fullName evidence="12">Calmodulin</fullName>
    </recommendedName>
</protein>
<dbReference type="SMART" id="SM00054">
    <property type="entry name" value="EFh"/>
    <property type="match status" value="4"/>
</dbReference>
<evidence type="ECO:0000256" key="7">
    <source>
        <dbReference type="SAM" id="MobiDB-lite"/>
    </source>
</evidence>
<evidence type="ECO:0000256" key="3">
    <source>
        <dbReference type="ARBA" id="ARBA00023054"/>
    </source>
</evidence>
<dbReference type="GO" id="GO:0005856">
    <property type="term" value="C:cytoskeleton"/>
    <property type="evidence" value="ECO:0007669"/>
    <property type="project" value="UniProtKB-ARBA"/>
</dbReference>
<organism evidence="10 11">
    <name type="scientific">Globisporangium ultimum (strain ATCC 200006 / CBS 805.95 / DAOM BR144)</name>
    <name type="common">Pythium ultimum</name>
    <dbReference type="NCBI Taxonomy" id="431595"/>
    <lineage>
        <taxon>Eukaryota</taxon>
        <taxon>Sar</taxon>
        <taxon>Stramenopiles</taxon>
        <taxon>Oomycota</taxon>
        <taxon>Peronosporomycetes</taxon>
        <taxon>Pythiales</taxon>
        <taxon>Pythiaceae</taxon>
        <taxon>Globisporangium</taxon>
    </lineage>
</organism>
<name>K3WS03_GLOUD</name>
<dbReference type="InParanoid" id="K3WS03"/>
<dbReference type="PROSITE" id="PS50222">
    <property type="entry name" value="EF_HAND_2"/>
    <property type="match status" value="2"/>
</dbReference>
<dbReference type="InterPro" id="IPR035892">
    <property type="entry name" value="C2_domain_sf"/>
</dbReference>
<accession>K3WS03</accession>
<proteinExistence type="inferred from homology"/>
<dbReference type="Pfam" id="PF00168">
    <property type="entry name" value="C2"/>
    <property type="match status" value="1"/>
</dbReference>
<evidence type="ECO:0000256" key="2">
    <source>
        <dbReference type="ARBA" id="ARBA00006042"/>
    </source>
</evidence>
<dbReference type="STRING" id="431595.K3WS03"/>
<dbReference type="HOGENOM" id="CLU_229056_0_0_1"/>
<feature type="coiled-coil region" evidence="6">
    <location>
        <begin position="43"/>
        <end position="77"/>
    </location>
</feature>
<evidence type="ECO:0000256" key="4">
    <source>
        <dbReference type="ARBA" id="ARBA00023069"/>
    </source>
</evidence>
<dbReference type="InterPro" id="IPR021656">
    <property type="entry name" value="C2-C2_1"/>
</dbReference>
<dbReference type="EMBL" id="GL376585">
    <property type="status" value="NOT_ANNOTATED_CDS"/>
    <property type="molecule type" value="Genomic_DNA"/>
</dbReference>
<evidence type="ECO:0000256" key="1">
    <source>
        <dbReference type="ARBA" id="ARBA00004138"/>
    </source>
</evidence>
<feature type="compositionally biased region" description="Basic and acidic residues" evidence="7">
    <location>
        <begin position="2015"/>
        <end position="2030"/>
    </location>
</feature>
<dbReference type="GO" id="GO:0005929">
    <property type="term" value="C:cilium"/>
    <property type="evidence" value="ECO:0007669"/>
    <property type="project" value="UniProtKB-SubCell"/>
</dbReference>
<sequence length="2030" mass="231322">MQELERCEKMLHAQTNINRELALEIEDLTSKTVSASSVLQKRIKGLELLAEERQQQILQLEAQVRQLKYAREKLLQKSRDSDGELNMDGSSDDESSDVESIPESLIMAAGDLAPGEQLLELLIVSGTFDRNVVSENSSTFILCDFYDFESQTTPLLMGNRPEYSFSSTFKVTVDGFFLRYLASETLILEVHQATRGDFKLIGRAFIRLSTLLQSRGVLKEHTLPVKSTHTHNDGQVIGTLNFVLRLSCPISEIWRLHLRSYPQDVQLLALEKKSSSQMSTADFLLDADEGGMEKHQVNELQITVFGCKRLRSYGHKKGNSLSRIPSSYVHYQLLGFPDVFTNIAPESANPEYDLEYSRQTFVMEIDACLLRFFSKFRLWLTVFDDQIELDGDSKDDGMIGRCGVLLSELANGESIRGWFPLLDRGDHSAGEISVLIQWKDPFQILQFVSSRRARGGIDRPTDLHVLDFDQQHAVMKLLSPDMDGRINYKQFLNYCLPSEPLELITAKTKERFEYAIDTQQISSVEEAFKGSRETSRESGRIPIAGCVLVMEKYGIFLSDTEMDVLKESFGPIRGNRADSESASQNYVVLHFLLQHINPRMSCSSRLLMHKLRHTVRGFLQQQQKKSKSSEFLSPARVFEQFDSNLSGQVSRAEFKRCLSVFGFELVDVEKEYAALVAVPHVKQEPVVSKEKDEKEPAKVKELDLDAEILVDTKSASHQMPTQPQRTINVSDTKTKDAAKTFNQASAAPSPTGEFQRRKQAFMDRMKAIASASSKSLVYEQLEKRHDQQRRTEESTARIAEMPRLDLINQQAARLQTPSSIHHDAAKTVQHQYRMHRDSKRQTEYAKRCSILSADLQLQKIFKRWTCGELETLQDELVGKIEAEIPEAKKTHMVSRKQFGFLLSQFPRVAIDPALLSQLMEYFSISPTNPKSVVAYHSLIHFICSISTEERVEEQVHHHTVLKVLEDICLVSPHALDTFVSVGDMNNTGSISFRRFQEALQRLGVNMPSKDLRVVMTLFDCNGIELLYHAFLHMIEQSPRSFQLKQVVSRCQRFGVSKLKERLLMYMNSIDGSMTRQDLQYLFMQESNEFVQFDPKDARVLFEMINADSEAGKIPINALIARLENAIKNGNGMEMREMGKYSMHKLRRLARNCRKLTCDTHAYLIAQFERFDWREQGVVSLDEFVAVAQQNGFQVLTPLQLKQIAKCFGAKLRGQFGINYRQFLDWTNPPPTIDIEEIETKLRRFAHAQAEQVTSKKVTKVLSNWQQVLASADTMKHKVLTRATFAEVVKIKLDLPLSDEEIRVVLYSYDRALEDQVDYEGFVQLNWGAASKAYADRKQVHFGKQVIPTVEVVQKIKTALKDSKKSGVSVLNAFKDASGGHNGFVDALAFVQGMKKVNVALTMDETLSVLAVYGESPDRNKLDYQKFAKDVLGLPFGRTGGHPEVVLKEEDEQRLTAAIVSAMTYSRGAFQQSFLQFQEFCVVRRFSEIGTNTFWKHMESNGLVEILSRRGVGLLSQKFLVQCEPDKKQVSREDEQVSQEVISLKAVHSYLQEFLQNDATTALGSPMKQRAQSQNGREESGFSAMDSLRKLLSHCSDIGLDARGCFEKIDSQYSGYVTAMDMKQILLGLGISKFAQKTAPEAIIGHLVRQFRSTDSHDAVSYTLMLYEAFAFKPLSPELEWYARTSEHLRARIRLKADFSGKIDFGNPCIYRQLDACFAHFDRDRKGFLTPACLREGLASLKYELTDAQLQQLITQMGVYRNGTNSVSRMEFDSFALDPYAFSLLKNLAQDLYVSDRDQRGEIIPRIAQLSYAVMSHDNVEPKGVLSRQSFWTCLEDVLEKKLTQFAKFSLQHLFELKRDGMIAYKLFLKVTAQWRKSSLDCASLPKNPRTAELAHSIPRSERESIEKGDIRCSYQDLLQCLMRQLSTVDFYSQVDIVDEYLRRKDWQHTGTIKLKHLMRTFDQVGLSLSKDAIASLESYFAVNGDEKVIMYEKLIDALKALYEVTCEKNDEEEADAQRKRSSRDTHREHK</sequence>
<dbReference type="VEuPathDB" id="FungiDB:PYU1_G007731"/>
<dbReference type="eggNOG" id="ENOG502QSQG">
    <property type="taxonomic scope" value="Eukaryota"/>
</dbReference>
<evidence type="ECO:0000256" key="5">
    <source>
        <dbReference type="ARBA" id="ARBA00023273"/>
    </source>
</evidence>
<dbReference type="Gene3D" id="2.60.40.150">
    <property type="entry name" value="C2 domain"/>
    <property type="match status" value="2"/>
</dbReference>
<keyword evidence="5" id="KW-0966">Cell projection</keyword>
<feature type="region of interest" description="Disordered" evidence="7">
    <location>
        <begin position="80"/>
        <end position="99"/>
    </location>
</feature>
<dbReference type="PROSITE" id="PS50004">
    <property type="entry name" value="C2"/>
    <property type="match status" value="1"/>
</dbReference>
<dbReference type="InterPro" id="IPR031139">
    <property type="entry name" value="RPGRIP1_fam"/>
</dbReference>
<dbReference type="OMA" id="CDFYDFE"/>
<dbReference type="SUPFAM" id="SSF47473">
    <property type="entry name" value="EF-hand"/>
    <property type="match status" value="6"/>
</dbReference>
<keyword evidence="11" id="KW-1185">Reference proteome</keyword>
<evidence type="ECO:0000259" key="9">
    <source>
        <dbReference type="PROSITE" id="PS50222"/>
    </source>
</evidence>
<dbReference type="EnsemblProtists" id="PYU1_T007747">
    <property type="protein sequence ID" value="PYU1_T007747"/>
    <property type="gene ID" value="PYU1_G007731"/>
</dbReference>
<feature type="region of interest" description="Disordered" evidence="7">
    <location>
        <begin position="2009"/>
        <end position="2030"/>
    </location>
</feature>
<reference evidence="11" key="2">
    <citation type="submission" date="2010-04" db="EMBL/GenBank/DDBJ databases">
        <authorList>
            <person name="Buell R."/>
            <person name="Hamilton J."/>
            <person name="Hostetler J."/>
        </authorList>
    </citation>
    <scope>NUCLEOTIDE SEQUENCE [LARGE SCALE GENOMIC DNA]</scope>
    <source>
        <strain evidence="11">DAOM:BR144</strain>
    </source>
</reference>
<feature type="domain" description="C2" evidence="8">
    <location>
        <begin position="277"/>
        <end position="419"/>
    </location>
</feature>
<reference evidence="10" key="3">
    <citation type="submission" date="2015-02" db="UniProtKB">
        <authorList>
            <consortium name="EnsemblProtists"/>
        </authorList>
    </citation>
    <scope>IDENTIFICATION</scope>
    <source>
        <strain evidence="10">DAOM BR144</strain>
    </source>
</reference>
<dbReference type="Proteomes" id="UP000019132">
    <property type="component" value="Unassembled WGS sequence"/>
</dbReference>
<dbReference type="InterPro" id="IPR011992">
    <property type="entry name" value="EF-hand-dom_pair"/>
</dbReference>
<feature type="domain" description="EF-hand" evidence="9">
    <location>
        <begin position="1708"/>
        <end position="1743"/>
    </location>
</feature>
<evidence type="ECO:0000313" key="11">
    <source>
        <dbReference type="Proteomes" id="UP000019132"/>
    </source>
</evidence>
<comment type="similarity">
    <text evidence="2">Belongs to the RPGRIP1 family.</text>
</comment>
<evidence type="ECO:0000313" key="10">
    <source>
        <dbReference type="EnsemblProtists" id="PYU1_T007747"/>
    </source>
</evidence>
<reference evidence="11" key="1">
    <citation type="journal article" date="2010" name="Genome Biol.">
        <title>Genome sequence of the necrotrophic plant pathogen Pythium ultimum reveals original pathogenicity mechanisms and effector repertoire.</title>
        <authorList>
            <person name="Levesque C.A."/>
            <person name="Brouwer H."/>
            <person name="Cano L."/>
            <person name="Hamilton J.P."/>
            <person name="Holt C."/>
            <person name="Huitema E."/>
            <person name="Raffaele S."/>
            <person name="Robideau G.P."/>
            <person name="Thines M."/>
            <person name="Win J."/>
            <person name="Zerillo M.M."/>
            <person name="Beakes G.W."/>
            <person name="Boore J.L."/>
            <person name="Busam D."/>
            <person name="Dumas B."/>
            <person name="Ferriera S."/>
            <person name="Fuerstenberg S.I."/>
            <person name="Gachon C.M."/>
            <person name="Gaulin E."/>
            <person name="Govers F."/>
            <person name="Grenville-Briggs L."/>
            <person name="Horner N."/>
            <person name="Hostetler J."/>
            <person name="Jiang R.H."/>
            <person name="Johnson J."/>
            <person name="Krajaejun T."/>
            <person name="Lin H."/>
            <person name="Meijer H.J."/>
            <person name="Moore B."/>
            <person name="Morris P."/>
            <person name="Phuntmart V."/>
            <person name="Puiu D."/>
            <person name="Shetty J."/>
            <person name="Stajich J.E."/>
            <person name="Tripathy S."/>
            <person name="Wawra S."/>
            <person name="van West P."/>
            <person name="Whitty B.R."/>
            <person name="Coutinho P.M."/>
            <person name="Henrissat B."/>
            <person name="Martin F."/>
            <person name="Thomas P.D."/>
            <person name="Tyler B.M."/>
            <person name="De Vries R.P."/>
            <person name="Kamoun S."/>
            <person name="Yandell M."/>
            <person name="Tisserat N."/>
            <person name="Buell C.R."/>
        </authorList>
    </citation>
    <scope>NUCLEOTIDE SEQUENCE</scope>
    <source>
        <strain evidence="11">DAOM:BR144</strain>
    </source>
</reference>
<dbReference type="SUPFAM" id="SSF49562">
    <property type="entry name" value="C2 domain (Calcium/lipid-binding domain, CaLB)"/>
    <property type="match status" value="2"/>
</dbReference>
<dbReference type="GO" id="GO:0005509">
    <property type="term" value="F:calcium ion binding"/>
    <property type="evidence" value="ECO:0007669"/>
    <property type="project" value="InterPro"/>
</dbReference>